<dbReference type="SUPFAM" id="SSF56024">
    <property type="entry name" value="Phospholipase D/nuclease"/>
    <property type="match status" value="2"/>
</dbReference>
<sequence length="481" mass="52806">MSTFWSHAAPSGNTQGDDASSGVLLLRTGLDAFAARLVMARAAQRTLDVQYYIWHDDLSGLLMLAELKAAADRGVSIRLLLDDLGVPRMDARIAYLNQHPNIEVRLYNPFRIRRFRTLNWLFDARRLNHRMHAKSLTVDGTATIVGGRNIGDEYFGAREDALFADLDAIAVGPVVDDVREAFDRTWHHPLARLAHDVIHGAGVTGNHELELLRVSRSGKAREYLDAVKARPLFDELSRGEFDATWAPVRLVQTLPDPQAEPKPEVGLASLLPPTLATPSRELNVVSGYFVPTSRGIDDLVALARSGVSIRVLTNCYAATDVGIVHAGYAPTRRRLLEGGVELFEMPAPDDKPKTFRKFVRPGSAFARSAREPGGTLHAKAISVDGTEFYVGSSNFDPRSACINTELGILVEDGGLATGLSELFTEEIAQSTYRLTLGERGEVVWIDERDDVPEASQVEPGTNVLSRSLVRALSLLPIERLL</sequence>
<evidence type="ECO:0000256" key="4">
    <source>
        <dbReference type="ARBA" id="ARBA00022525"/>
    </source>
</evidence>
<keyword evidence="8" id="KW-1185">Reference proteome</keyword>
<dbReference type="InterPro" id="IPR001736">
    <property type="entry name" value="PLipase_D/transphosphatidylase"/>
</dbReference>
<feature type="domain" description="PLD phosphodiesterase" evidence="6">
    <location>
        <begin position="372"/>
        <end position="399"/>
    </location>
</feature>
<dbReference type="PANTHER" id="PTHR21248:SF12">
    <property type="entry name" value="CARDIOLIPIN SYNTHASE C"/>
    <property type="match status" value="1"/>
</dbReference>
<feature type="domain" description="PLD phosphodiesterase" evidence="6">
    <location>
        <begin position="127"/>
        <end position="154"/>
    </location>
</feature>
<dbReference type="Pfam" id="PF13091">
    <property type="entry name" value="PLDc_2"/>
    <property type="match status" value="2"/>
</dbReference>
<dbReference type="GO" id="GO:0005576">
    <property type="term" value="C:extracellular region"/>
    <property type="evidence" value="ECO:0007669"/>
    <property type="project" value="UniProtKB-SubCell"/>
</dbReference>
<dbReference type="InterPro" id="IPR025202">
    <property type="entry name" value="PLD-like_dom"/>
</dbReference>
<dbReference type="PROSITE" id="PS50035">
    <property type="entry name" value="PLD"/>
    <property type="match status" value="2"/>
</dbReference>
<comment type="function">
    <text evidence="1">Could be a virulence factor.</text>
</comment>
<proteinExistence type="predicted"/>
<gene>
    <name evidence="7" type="ORF">FHS75_003467</name>
</gene>
<organism evidence="7 8">
    <name type="scientific">Novosphingobium marinum</name>
    <dbReference type="NCBI Taxonomy" id="1514948"/>
    <lineage>
        <taxon>Bacteria</taxon>
        <taxon>Pseudomonadati</taxon>
        <taxon>Pseudomonadota</taxon>
        <taxon>Alphaproteobacteria</taxon>
        <taxon>Sphingomonadales</taxon>
        <taxon>Sphingomonadaceae</taxon>
        <taxon>Novosphingobium</taxon>
    </lineage>
</organism>
<evidence type="ECO:0000313" key="8">
    <source>
        <dbReference type="Proteomes" id="UP000522081"/>
    </source>
</evidence>
<evidence type="ECO:0000256" key="3">
    <source>
        <dbReference type="ARBA" id="ARBA00018392"/>
    </source>
</evidence>
<accession>A0A7Y9XYR9</accession>
<protein>
    <recommendedName>
        <fullName evidence="3">Phospholipase D</fullName>
    </recommendedName>
    <alternativeName>
        <fullName evidence="5">Choline phosphatase</fullName>
    </alternativeName>
</protein>
<keyword evidence="4" id="KW-0964">Secreted</keyword>
<evidence type="ECO:0000256" key="5">
    <source>
        <dbReference type="ARBA" id="ARBA00029594"/>
    </source>
</evidence>
<dbReference type="GO" id="GO:0030572">
    <property type="term" value="F:phosphatidyltransferase activity"/>
    <property type="evidence" value="ECO:0007669"/>
    <property type="project" value="UniProtKB-ARBA"/>
</dbReference>
<evidence type="ECO:0000313" key="7">
    <source>
        <dbReference type="EMBL" id="NYH97106.1"/>
    </source>
</evidence>
<comment type="caution">
    <text evidence="7">The sequence shown here is derived from an EMBL/GenBank/DDBJ whole genome shotgun (WGS) entry which is preliminary data.</text>
</comment>
<keyword evidence="7" id="KW-0808">Transferase</keyword>
<dbReference type="EMBL" id="JACBZF010000013">
    <property type="protein sequence ID" value="NYH97106.1"/>
    <property type="molecule type" value="Genomic_DNA"/>
</dbReference>
<dbReference type="Gene3D" id="3.30.870.10">
    <property type="entry name" value="Endonuclease Chain A"/>
    <property type="match status" value="2"/>
</dbReference>
<dbReference type="Proteomes" id="UP000522081">
    <property type="component" value="Unassembled WGS sequence"/>
</dbReference>
<comment type="subcellular location">
    <subcellularLocation>
        <location evidence="2">Secreted</location>
    </subcellularLocation>
</comment>
<dbReference type="AlphaFoldDB" id="A0A7Y9XYR9"/>
<dbReference type="RefSeq" id="WP_179408873.1">
    <property type="nucleotide sequence ID" value="NZ_JACBZF010000013.1"/>
</dbReference>
<dbReference type="CDD" id="cd09113">
    <property type="entry name" value="PLDc_ymdC_like_2"/>
    <property type="match status" value="1"/>
</dbReference>
<evidence type="ECO:0000259" key="6">
    <source>
        <dbReference type="PROSITE" id="PS50035"/>
    </source>
</evidence>
<evidence type="ECO:0000256" key="2">
    <source>
        <dbReference type="ARBA" id="ARBA00004613"/>
    </source>
</evidence>
<evidence type="ECO:0000256" key="1">
    <source>
        <dbReference type="ARBA" id="ARBA00003145"/>
    </source>
</evidence>
<reference evidence="7 8" key="1">
    <citation type="submission" date="2020-07" db="EMBL/GenBank/DDBJ databases">
        <title>Genomic Encyclopedia of Type Strains, Phase IV (KMG-IV): sequencing the most valuable type-strain genomes for metagenomic binning, comparative biology and taxonomic classification.</title>
        <authorList>
            <person name="Goeker M."/>
        </authorList>
    </citation>
    <scope>NUCLEOTIDE SEQUENCE [LARGE SCALE GENOMIC DNA]</scope>
    <source>
        <strain evidence="7 8">DSM 29043</strain>
    </source>
</reference>
<dbReference type="SMART" id="SM00155">
    <property type="entry name" value="PLDc"/>
    <property type="match status" value="2"/>
</dbReference>
<dbReference type="PANTHER" id="PTHR21248">
    <property type="entry name" value="CARDIOLIPIN SYNTHASE"/>
    <property type="match status" value="1"/>
</dbReference>
<dbReference type="CDD" id="cd09111">
    <property type="entry name" value="PLDc_ymdC_like_1"/>
    <property type="match status" value="1"/>
</dbReference>
<dbReference type="GO" id="GO:0032049">
    <property type="term" value="P:cardiolipin biosynthetic process"/>
    <property type="evidence" value="ECO:0007669"/>
    <property type="project" value="UniProtKB-ARBA"/>
</dbReference>
<name>A0A7Y9XYR9_9SPHN</name>